<evidence type="ECO:0000313" key="3">
    <source>
        <dbReference type="Proteomes" id="UP000238479"/>
    </source>
</evidence>
<dbReference type="AlphaFoldDB" id="A0A2P6R4B9"/>
<gene>
    <name evidence="2" type="ORF">RchiOBHm_Chr4g0445211</name>
</gene>
<evidence type="ECO:0000256" key="1">
    <source>
        <dbReference type="SAM" id="MobiDB-lite"/>
    </source>
</evidence>
<protein>
    <submittedName>
        <fullName evidence="2">Uncharacterized protein</fullName>
    </submittedName>
</protein>
<feature type="region of interest" description="Disordered" evidence="1">
    <location>
        <begin position="1"/>
        <end position="31"/>
    </location>
</feature>
<proteinExistence type="predicted"/>
<comment type="caution">
    <text evidence="2">The sequence shown here is derived from an EMBL/GenBank/DDBJ whole genome shotgun (WGS) entry which is preliminary data.</text>
</comment>
<evidence type="ECO:0000313" key="2">
    <source>
        <dbReference type="EMBL" id="PRQ41281.1"/>
    </source>
</evidence>
<name>A0A2P6R4B9_ROSCH</name>
<organism evidence="2 3">
    <name type="scientific">Rosa chinensis</name>
    <name type="common">China rose</name>
    <dbReference type="NCBI Taxonomy" id="74649"/>
    <lineage>
        <taxon>Eukaryota</taxon>
        <taxon>Viridiplantae</taxon>
        <taxon>Streptophyta</taxon>
        <taxon>Embryophyta</taxon>
        <taxon>Tracheophyta</taxon>
        <taxon>Spermatophyta</taxon>
        <taxon>Magnoliopsida</taxon>
        <taxon>eudicotyledons</taxon>
        <taxon>Gunneridae</taxon>
        <taxon>Pentapetalae</taxon>
        <taxon>rosids</taxon>
        <taxon>fabids</taxon>
        <taxon>Rosales</taxon>
        <taxon>Rosaceae</taxon>
        <taxon>Rosoideae</taxon>
        <taxon>Rosoideae incertae sedis</taxon>
        <taxon>Rosa</taxon>
    </lineage>
</organism>
<dbReference type="EMBL" id="PDCK01000042">
    <property type="protein sequence ID" value="PRQ41281.1"/>
    <property type="molecule type" value="Genomic_DNA"/>
</dbReference>
<dbReference type="Gramene" id="PRQ41281">
    <property type="protein sequence ID" value="PRQ41281"/>
    <property type="gene ID" value="RchiOBHm_Chr4g0445211"/>
</dbReference>
<dbReference type="Proteomes" id="UP000238479">
    <property type="component" value="Chromosome 4"/>
</dbReference>
<keyword evidence="3" id="KW-1185">Reference proteome</keyword>
<feature type="compositionally biased region" description="Basic and acidic residues" evidence="1">
    <location>
        <begin position="1"/>
        <end position="14"/>
    </location>
</feature>
<sequence length="85" mass="9085">MLEVSGRKAVDKKSRLVSGPKTAPREGTGLKARTGPFWLKAENGGYMLQTLKNSWRSNLMLGLLAIEKVADGAGSDPTRKGLALS</sequence>
<accession>A0A2P6R4B9</accession>
<reference evidence="2 3" key="1">
    <citation type="journal article" date="2018" name="Nat. Genet.">
        <title>The Rosa genome provides new insights in the design of modern roses.</title>
        <authorList>
            <person name="Bendahmane M."/>
        </authorList>
    </citation>
    <scope>NUCLEOTIDE SEQUENCE [LARGE SCALE GENOMIC DNA]</scope>
    <source>
        <strain evidence="3">cv. Old Blush</strain>
    </source>
</reference>